<dbReference type="EMBL" id="ML996099">
    <property type="protein sequence ID" value="KAF2740580.1"/>
    <property type="molecule type" value="Genomic_DNA"/>
</dbReference>
<accession>A0A9P4V9I7</accession>
<dbReference type="InterPro" id="IPR051704">
    <property type="entry name" value="FAD_aromatic-hydroxylase"/>
</dbReference>
<reference evidence="5" key="1">
    <citation type="journal article" date="2020" name="Stud. Mycol.">
        <title>101 Dothideomycetes genomes: a test case for predicting lifestyles and emergence of pathogens.</title>
        <authorList>
            <person name="Haridas S."/>
            <person name="Albert R."/>
            <person name="Binder M."/>
            <person name="Bloem J."/>
            <person name="Labutti K."/>
            <person name="Salamov A."/>
            <person name="Andreopoulos B."/>
            <person name="Baker S."/>
            <person name="Barry K."/>
            <person name="Bills G."/>
            <person name="Bluhm B."/>
            <person name="Cannon C."/>
            <person name="Castanera R."/>
            <person name="Culley D."/>
            <person name="Daum C."/>
            <person name="Ezra D."/>
            <person name="Gonzalez J."/>
            <person name="Henrissat B."/>
            <person name="Kuo A."/>
            <person name="Liang C."/>
            <person name="Lipzen A."/>
            <person name="Lutzoni F."/>
            <person name="Magnuson J."/>
            <person name="Mondo S."/>
            <person name="Nolan M."/>
            <person name="Ohm R."/>
            <person name="Pangilinan J."/>
            <person name="Park H.-J."/>
            <person name="Ramirez L."/>
            <person name="Alfaro M."/>
            <person name="Sun H."/>
            <person name="Tritt A."/>
            <person name="Yoshinaga Y."/>
            <person name="Zwiers L.-H."/>
            <person name="Turgeon B."/>
            <person name="Goodwin S."/>
            <person name="Spatafora J."/>
            <person name="Crous P."/>
            <person name="Grigoriev I."/>
        </authorList>
    </citation>
    <scope>NUCLEOTIDE SEQUENCE</scope>
    <source>
        <strain evidence="5">CBS 125425</strain>
    </source>
</reference>
<dbReference type="Proteomes" id="UP000799444">
    <property type="component" value="Unassembled WGS sequence"/>
</dbReference>
<dbReference type="PANTHER" id="PTHR46865:SF2">
    <property type="entry name" value="MONOOXYGENASE"/>
    <property type="match status" value="1"/>
</dbReference>
<proteinExistence type="predicted"/>
<keyword evidence="1" id="KW-0285">Flavoprotein</keyword>
<evidence type="ECO:0000313" key="6">
    <source>
        <dbReference type="Proteomes" id="UP000799444"/>
    </source>
</evidence>
<dbReference type="PANTHER" id="PTHR46865">
    <property type="entry name" value="OXIDOREDUCTASE-RELATED"/>
    <property type="match status" value="1"/>
</dbReference>
<dbReference type="Gene3D" id="3.50.50.60">
    <property type="entry name" value="FAD/NAD(P)-binding domain"/>
    <property type="match status" value="1"/>
</dbReference>
<evidence type="ECO:0000256" key="3">
    <source>
        <dbReference type="ARBA" id="ARBA00023002"/>
    </source>
</evidence>
<gene>
    <name evidence="5" type="ORF">EJ04DRAFT_507623</name>
</gene>
<evidence type="ECO:0000259" key="4">
    <source>
        <dbReference type="Pfam" id="PF01494"/>
    </source>
</evidence>
<evidence type="ECO:0000256" key="2">
    <source>
        <dbReference type="ARBA" id="ARBA00022827"/>
    </source>
</evidence>
<dbReference type="AlphaFoldDB" id="A0A9P4V9I7"/>
<keyword evidence="6" id="KW-1185">Reference proteome</keyword>
<evidence type="ECO:0000256" key="1">
    <source>
        <dbReference type="ARBA" id="ARBA00022630"/>
    </source>
</evidence>
<evidence type="ECO:0000313" key="5">
    <source>
        <dbReference type="EMBL" id="KAF2740580.1"/>
    </source>
</evidence>
<protein>
    <submittedName>
        <fullName evidence="5">FAD/NAD(P)-binding domain-containing protein</fullName>
    </submittedName>
</protein>
<organism evidence="5 6">
    <name type="scientific">Polyplosphaeria fusca</name>
    <dbReference type="NCBI Taxonomy" id="682080"/>
    <lineage>
        <taxon>Eukaryota</taxon>
        <taxon>Fungi</taxon>
        <taxon>Dikarya</taxon>
        <taxon>Ascomycota</taxon>
        <taxon>Pezizomycotina</taxon>
        <taxon>Dothideomycetes</taxon>
        <taxon>Pleosporomycetidae</taxon>
        <taxon>Pleosporales</taxon>
        <taxon>Tetraplosphaeriaceae</taxon>
        <taxon>Polyplosphaeria</taxon>
    </lineage>
</organism>
<dbReference type="Pfam" id="PF01494">
    <property type="entry name" value="FAD_binding_3"/>
    <property type="match status" value="1"/>
</dbReference>
<dbReference type="PRINTS" id="PR00420">
    <property type="entry name" value="RNGMNOXGNASE"/>
</dbReference>
<keyword evidence="3" id="KW-0560">Oxidoreductase</keyword>
<dbReference type="SUPFAM" id="SSF51905">
    <property type="entry name" value="FAD/NAD(P)-binding domain"/>
    <property type="match status" value="1"/>
</dbReference>
<dbReference type="OrthoDB" id="655030at2759"/>
<dbReference type="InterPro" id="IPR036188">
    <property type="entry name" value="FAD/NAD-bd_sf"/>
</dbReference>
<sequence length="414" mass="45515">MSTTTRTKLRVLISGAGIAGPCLAFWLARTRHDISITIVERSPDRRATGQSIDIRGPAIDIIKKMKLEEQIRALDTTETGTELIDASGKAFAKFGKGEAFTANYEVLRAELAGLFLDATEKLDNVSYRYGDSVTSLEQTEKEVHVTFASGATETFDMIAGADGSSSPTRPMILDAKTLEGSYNFLGQYIAFFTIPKGPTDTKIWKWFNTTKGRCLMLRPHRNNETMGAYMCITMPKHGVHDPAVEAALKGGASAQKRLLREYFANGGWEAQRILDGMDQSDDFYMSRAAHVKLPKWTNGRGVLLGDAAFATFGVGTSLAIDAGYVLAGELSKISDPSEVPQALERYEEVFRGLYKVMGGGIPGYPQFAFPQTATGIWILSSLMWAISKTKVYKLLPKDTEGVGWEPPQYDWVDV</sequence>
<dbReference type="GO" id="GO:0016491">
    <property type="term" value="F:oxidoreductase activity"/>
    <property type="evidence" value="ECO:0007669"/>
    <property type="project" value="UniProtKB-KW"/>
</dbReference>
<feature type="domain" description="FAD-binding" evidence="4">
    <location>
        <begin position="9"/>
        <end position="348"/>
    </location>
</feature>
<dbReference type="InterPro" id="IPR002938">
    <property type="entry name" value="FAD-bd"/>
</dbReference>
<dbReference type="GO" id="GO:0071949">
    <property type="term" value="F:FAD binding"/>
    <property type="evidence" value="ECO:0007669"/>
    <property type="project" value="InterPro"/>
</dbReference>
<keyword evidence="2" id="KW-0274">FAD</keyword>
<name>A0A9P4V9I7_9PLEO</name>
<comment type="caution">
    <text evidence="5">The sequence shown here is derived from an EMBL/GenBank/DDBJ whole genome shotgun (WGS) entry which is preliminary data.</text>
</comment>